<keyword evidence="4 5" id="KW-0472">Membrane</keyword>
<dbReference type="InterPro" id="IPR020610">
    <property type="entry name" value="Thiolase_AS"/>
</dbReference>
<comment type="subcellular location">
    <subcellularLocation>
        <location evidence="1">Membrane</location>
        <topology evidence="1">Multi-pass membrane protein</topology>
    </subcellularLocation>
</comment>
<evidence type="ECO:0000256" key="5">
    <source>
        <dbReference type="SAM" id="Phobius"/>
    </source>
</evidence>
<dbReference type="PROSITE" id="PS00099">
    <property type="entry name" value="THIOLASE_3"/>
    <property type="match status" value="1"/>
</dbReference>
<proteinExistence type="predicted"/>
<organism evidence="7">
    <name type="scientific">freshwater metagenome</name>
    <dbReference type="NCBI Taxonomy" id="449393"/>
    <lineage>
        <taxon>unclassified sequences</taxon>
        <taxon>metagenomes</taxon>
        <taxon>ecological metagenomes</taxon>
    </lineage>
</organism>
<evidence type="ECO:0000256" key="3">
    <source>
        <dbReference type="ARBA" id="ARBA00022989"/>
    </source>
</evidence>
<evidence type="ECO:0000256" key="1">
    <source>
        <dbReference type="ARBA" id="ARBA00004141"/>
    </source>
</evidence>
<feature type="transmembrane region" description="Helical" evidence="5">
    <location>
        <begin position="221"/>
        <end position="241"/>
    </location>
</feature>
<dbReference type="AlphaFoldDB" id="A0A6J6HI21"/>
<dbReference type="InterPro" id="IPR011701">
    <property type="entry name" value="MFS"/>
</dbReference>
<keyword evidence="2 5" id="KW-0812">Transmembrane</keyword>
<accession>A0A6J6HI21</accession>
<dbReference type="GO" id="GO:0016747">
    <property type="term" value="F:acyltransferase activity, transferring groups other than amino-acyl groups"/>
    <property type="evidence" value="ECO:0007669"/>
    <property type="project" value="InterPro"/>
</dbReference>
<dbReference type="CDD" id="cd06174">
    <property type="entry name" value="MFS"/>
    <property type="match status" value="1"/>
</dbReference>
<dbReference type="InterPro" id="IPR036259">
    <property type="entry name" value="MFS_trans_sf"/>
</dbReference>
<gene>
    <name evidence="7" type="ORF">UFOPK1874_00534</name>
</gene>
<dbReference type="EMBL" id="CAEZUX010000042">
    <property type="protein sequence ID" value="CAB4612720.1"/>
    <property type="molecule type" value="Genomic_DNA"/>
</dbReference>
<dbReference type="PANTHER" id="PTHR23508">
    <property type="entry name" value="CARBOXYLIC ACID TRANSPORTER PROTEIN HOMOLOG"/>
    <property type="match status" value="1"/>
</dbReference>
<feature type="transmembrane region" description="Helical" evidence="5">
    <location>
        <begin position="58"/>
        <end position="77"/>
    </location>
</feature>
<feature type="transmembrane region" description="Helical" evidence="5">
    <location>
        <begin position="115"/>
        <end position="132"/>
    </location>
</feature>
<feature type="transmembrane region" description="Helical" evidence="5">
    <location>
        <begin position="373"/>
        <end position="393"/>
    </location>
</feature>
<dbReference type="SUPFAM" id="SSF103473">
    <property type="entry name" value="MFS general substrate transporter"/>
    <property type="match status" value="1"/>
</dbReference>
<feature type="transmembrane region" description="Helical" evidence="5">
    <location>
        <begin position="343"/>
        <end position="367"/>
    </location>
</feature>
<reference evidence="7" key="1">
    <citation type="submission" date="2020-05" db="EMBL/GenBank/DDBJ databases">
        <authorList>
            <person name="Chiriac C."/>
            <person name="Salcher M."/>
            <person name="Ghai R."/>
            <person name="Kavagutti S V."/>
        </authorList>
    </citation>
    <scope>NUCLEOTIDE SEQUENCE</scope>
</reference>
<evidence type="ECO:0000256" key="2">
    <source>
        <dbReference type="ARBA" id="ARBA00022692"/>
    </source>
</evidence>
<dbReference type="GO" id="GO:0005886">
    <property type="term" value="C:plasma membrane"/>
    <property type="evidence" value="ECO:0007669"/>
    <property type="project" value="TreeGrafter"/>
</dbReference>
<feature type="transmembrane region" description="Helical" evidence="5">
    <location>
        <begin position="253"/>
        <end position="274"/>
    </location>
</feature>
<dbReference type="Pfam" id="PF07690">
    <property type="entry name" value="MFS_1"/>
    <property type="match status" value="1"/>
</dbReference>
<feature type="transmembrane region" description="Helical" evidence="5">
    <location>
        <begin position="311"/>
        <end position="331"/>
    </location>
</feature>
<evidence type="ECO:0000259" key="6">
    <source>
        <dbReference type="PROSITE" id="PS50850"/>
    </source>
</evidence>
<feature type="transmembrane region" description="Helical" evidence="5">
    <location>
        <begin position="141"/>
        <end position="162"/>
    </location>
</feature>
<sequence>MRLPTWALPSDTLTPRQRQIVALMALASMSAAFTNTLFTQTVAYAADEFGVATSGQGIGAAVVRWGIIICLPLVVLADRRGRRPMVLTVAWVAPIVCALGAIAPSFPILVATQTIGRPLGLTLDILIAVIAIEEMPKNSRAFATGVLAMCSGFGAGIAVTALPLADLGERSWRLVYLITLVWLGIAVALTKWLPESQRFERQHNTFSARHLRSLPALRRNLGRICTVVFLTNVYIATASIFQNRYLKETRGYSAALVALFTIATSMPAGLGLLVGGRIADERGRRILGATMVPVGALLMAMSFAVSGTAMWVIAIAGGLALGISYPAMAVYRGELFPTHVRSIAGGIIMTSALIGGSIGLIGGGYVLDTGINYGTVMLWLALGPIVASLIVWFRYPETAHLELEDIVPDDVDSATKM</sequence>
<feature type="domain" description="Major facilitator superfamily (MFS) profile" evidence="6">
    <location>
        <begin position="20"/>
        <end position="399"/>
    </location>
</feature>
<keyword evidence="3 5" id="KW-1133">Transmembrane helix</keyword>
<evidence type="ECO:0000313" key="7">
    <source>
        <dbReference type="EMBL" id="CAB4612720.1"/>
    </source>
</evidence>
<dbReference type="InterPro" id="IPR020846">
    <property type="entry name" value="MFS_dom"/>
</dbReference>
<protein>
    <submittedName>
        <fullName evidence="7">Unannotated protein</fullName>
    </submittedName>
</protein>
<evidence type="ECO:0000256" key="4">
    <source>
        <dbReference type="ARBA" id="ARBA00023136"/>
    </source>
</evidence>
<dbReference type="GO" id="GO:0046943">
    <property type="term" value="F:carboxylic acid transmembrane transporter activity"/>
    <property type="evidence" value="ECO:0007669"/>
    <property type="project" value="TreeGrafter"/>
</dbReference>
<feature type="transmembrane region" description="Helical" evidence="5">
    <location>
        <begin position="20"/>
        <end position="38"/>
    </location>
</feature>
<dbReference type="Gene3D" id="1.20.1250.20">
    <property type="entry name" value="MFS general substrate transporter like domains"/>
    <property type="match status" value="2"/>
</dbReference>
<feature type="transmembrane region" description="Helical" evidence="5">
    <location>
        <begin position="286"/>
        <end position="305"/>
    </location>
</feature>
<feature type="transmembrane region" description="Helical" evidence="5">
    <location>
        <begin position="174"/>
        <end position="193"/>
    </location>
</feature>
<name>A0A6J6HI21_9ZZZZ</name>
<dbReference type="PANTHER" id="PTHR23508:SF10">
    <property type="entry name" value="CARBOXYLIC ACID TRANSPORTER PROTEIN HOMOLOG"/>
    <property type="match status" value="1"/>
</dbReference>
<feature type="transmembrane region" description="Helical" evidence="5">
    <location>
        <begin position="89"/>
        <end position="109"/>
    </location>
</feature>
<dbReference type="PROSITE" id="PS50850">
    <property type="entry name" value="MFS"/>
    <property type="match status" value="1"/>
</dbReference>